<feature type="compositionally biased region" description="Acidic residues" evidence="1">
    <location>
        <begin position="132"/>
        <end position="154"/>
    </location>
</feature>
<evidence type="ECO:0008006" key="4">
    <source>
        <dbReference type="Google" id="ProtNLM"/>
    </source>
</evidence>
<dbReference type="Gene3D" id="2.170.150.70">
    <property type="match status" value="1"/>
</dbReference>
<dbReference type="SUPFAM" id="SSF51316">
    <property type="entry name" value="Mss4-like"/>
    <property type="match status" value="1"/>
</dbReference>
<dbReference type="EMBL" id="MU007013">
    <property type="protein sequence ID" value="KAF2435475.1"/>
    <property type="molecule type" value="Genomic_DNA"/>
</dbReference>
<accession>A0A9P4NZP1</accession>
<evidence type="ECO:0000313" key="2">
    <source>
        <dbReference type="EMBL" id="KAF2435475.1"/>
    </source>
</evidence>
<proteinExistence type="predicted"/>
<reference evidence="2" key="1">
    <citation type="journal article" date="2020" name="Stud. Mycol.">
        <title>101 Dothideomycetes genomes: a test case for predicting lifestyles and emergence of pathogens.</title>
        <authorList>
            <person name="Haridas S."/>
            <person name="Albert R."/>
            <person name="Binder M."/>
            <person name="Bloem J."/>
            <person name="Labutti K."/>
            <person name="Salamov A."/>
            <person name="Andreopoulos B."/>
            <person name="Baker S."/>
            <person name="Barry K."/>
            <person name="Bills G."/>
            <person name="Bluhm B."/>
            <person name="Cannon C."/>
            <person name="Castanera R."/>
            <person name="Culley D."/>
            <person name="Daum C."/>
            <person name="Ezra D."/>
            <person name="Gonzalez J."/>
            <person name="Henrissat B."/>
            <person name="Kuo A."/>
            <person name="Liang C."/>
            <person name="Lipzen A."/>
            <person name="Lutzoni F."/>
            <person name="Magnuson J."/>
            <person name="Mondo S."/>
            <person name="Nolan M."/>
            <person name="Ohm R."/>
            <person name="Pangilinan J."/>
            <person name="Park H.-J."/>
            <person name="Ramirez L."/>
            <person name="Alfaro M."/>
            <person name="Sun H."/>
            <person name="Tritt A."/>
            <person name="Yoshinaga Y."/>
            <person name="Zwiers L.-H."/>
            <person name="Turgeon B."/>
            <person name="Goodwin S."/>
            <person name="Spatafora J."/>
            <person name="Crous P."/>
            <person name="Grigoriev I."/>
        </authorList>
    </citation>
    <scope>NUCLEOTIDE SEQUENCE</scope>
    <source>
        <strain evidence="2">CBS 130266</strain>
    </source>
</reference>
<sequence>MDLHGSCSCGRNNYVIEIPSTSKHLAQVYFDNSNVNRRHLASPFTAWLRVPLDWFYSATFAFFTDEVHTSIRRTFISPYDSRSRRQFCGYCGTHLTLWREDDEFIDITLGSLFDEDLEGMEDAGLLSLGGDEAGEEEEDEGEMADKGEEEEQEEVGQMRKASSSARPVSHRGAPWFESMVEDSRLGKLQRQKGGHSSEDGSVKYEWEIVEWTADDDDGDDASGSSGKRKADDLEEDARMQT</sequence>
<feature type="compositionally biased region" description="Basic and acidic residues" evidence="1">
    <location>
        <begin position="228"/>
        <end position="241"/>
    </location>
</feature>
<dbReference type="AlphaFoldDB" id="A0A9P4NZP1"/>
<feature type="region of interest" description="Disordered" evidence="1">
    <location>
        <begin position="184"/>
        <end position="203"/>
    </location>
</feature>
<dbReference type="InterPro" id="IPR011057">
    <property type="entry name" value="Mss4-like_sf"/>
</dbReference>
<gene>
    <name evidence="2" type="ORF">EJ08DRAFT_645769</name>
</gene>
<evidence type="ECO:0000313" key="3">
    <source>
        <dbReference type="Proteomes" id="UP000800235"/>
    </source>
</evidence>
<organism evidence="2 3">
    <name type="scientific">Tothia fuscella</name>
    <dbReference type="NCBI Taxonomy" id="1048955"/>
    <lineage>
        <taxon>Eukaryota</taxon>
        <taxon>Fungi</taxon>
        <taxon>Dikarya</taxon>
        <taxon>Ascomycota</taxon>
        <taxon>Pezizomycotina</taxon>
        <taxon>Dothideomycetes</taxon>
        <taxon>Pleosporomycetidae</taxon>
        <taxon>Venturiales</taxon>
        <taxon>Cylindrosympodiaceae</taxon>
        <taxon>Tothia</taxon>
    </lineage>
</organism>
<dbReference type="OrthoDB" id="3907216at2759"/>
<name>A0A9P4NZP1_9PEZI</name>
<protein>
    <recommendedName>
        <fullName evidence="4">CENP-V/GFA domain-containing protein</fullName>
    </recommendedName>
</protein>
<keyword evidence="3" id="KW-1185">Reference proteome</keyword>
<feature type="region of interest" description="Disordered" evidence="1">
    <location>
        <begin position="125"/>
        <end position="177"/>
    </location>
</feature>
<comment type="caution">
    <text evidence="2">The sequence shown here is derived from an EMBL/GenBank/DDBJ whole genome shotgun (WGS) entry which is preliminary data.</text>
</comment>
<evidence type="ECO:0000256" key="1">
    <source>
        <dbReference type="SAM" id="MobiDB-lite"/>
    </source>
</evidence>
<dbReference type="Proteomes" id="UP000800235">
    <property type="component" value="Unassembled WGS sequence"/>
</dbReference>
<feature type="region of interest" description="Disordered" evidence="1">
    <location>
        <begin position="212"/>
        <end position="241"/>
    </location>
</feature>